<keyword evidence="3" id="KW-0813">Transport</keyword>
<dbReference type="PANTHER" id="PTHR24223:SF269">
    <property type="entry name" value="ABC MULTIDRUG TRANSPORTER (EUROFUNG)-RELATED"/>
    <property type="match status" value="1"/>
</dbReference>
<feature type="transmembrane region" description="Helical" evidence="12">
    <location>
        <begin position="1166"/>
        <end position="1187"/>
    </location>
</feature>
<feature type="region of interest" description="Disordered" evidence="11">
    <location>
        <begin position="586"/>
        <end position="612"/>
    </location>
</feature>
<feature type="domain" description="ABC transmembrane type-1" evidence="14">
    <location>
        <begin position="914"/>
        <end position="1194"/>
    </location>
</feature>
<dbReference type="OrthoDB" id="6500128at2759"/>
<evidence type="ECO:0000256" key="2">
    <source>
        <dbReference type="ARBA" id="ARBA00009726"/>
    </source>
</evidence>
<feature type="transmembrane region" description="Helical" evidence="12">
    <location>
        <begin position="73"/>
        <end position="91"/>
    </location>
</feature>
<keyword evidence="4" id="KW-1003">Cell membrane</keyword>
<dbReference type="RefSeq" id="XP_026600186.1">
    <property type="nucleotide sequence ID" value="XM_026751100.1"/>
</dbReference>
<feature type="transmembrane region" description="Helical" evidence="12">
    <location>
        <begin position="325"/>
        <end position="343"/>
    </location>
</feature>
<evidence type="ECO:0000256" key="9">
    <source>
        <dbReference type="ARBA" id="ARBA00022989"/>
    </source>
</evidence>
<dbReference type="Proteomes" id="UP000256690">
    <property type="component" value="Unassembled WGS sequence"/>
</dbReference>
<dbReference type="SUPFAM" id="SSF90123">
    <property type="entry name" value="ABC transporter transmembrane region"/>
    <property type="match status" value="2"/>
</dbReference>
<dbReference type="SMART" id="SM00382">
    <property type="entry name" value="AAA"/>
    <property type="match status" value="2"/>
</dbReference>
<keyword evidence="9 12" id="KW-1133">Transmembrane helix</keyword>
<evidence type="ECO:0000256" key="6">
    <source>
        <dbReference type="ARBA" id="ARBA00022737"/>
    </source>
</evidence>
<dbReference type="STRING" id="1810919.A0A3D8QZV1"/>
<feature type="transmembrane region" description="Helical" evidence="12">
    <location>
        <begin position="31"/>
        <end position="52"/>
    </location>
</feature>
<dbReference type="InterPro" id="IPR017871">
    <property type="entry name" value="ABC_transporter-like_CS"/>
</dbReference>
<dbReference type="FunFam" id="3.40.50.300:FF:000838">
    <property type="entry name" value="ABC multidrug transporter (Eurofung)"/>
    <property type="match status" value="1"/>
</dbReference>
<dbReference type="InterPro" id="IPR044726">
    <property type="entry name" value="ABCC_6TM_D2"/>
</dbReference>
<feature type="transmembrane region" description="Helical" evidence="12">
    <location>
        <begin position="424"/>
        <end position="444"/>
    </location>
</feature>
<dbReference type="Gene3D" id="3.40.50.300">
    <property type="entry name" value="P-loop containing nucleotide triphosphate hydrolases"/>
    <property type="match status" value="2"/>
</dbReference>
<keyword evidence="8" id="KW-0067">ATP-binding</keyword>
<dbReference type="GO" id="GO:0005886">
    <property type="term" value="C:plasma membrane"/>
    <property type="evidence" value="ECO:0007669"/>
    <property type="project" value="UniProtKB-SubCell"/>
</dbReference>
<organism evidence="15 16">
    <name type="scientific">Aspergillus mulundensis</name>
    <dbReference type="NCBI Taxonomy" id="1810919"/>
    <lineage>
        <taxon>Eukaryota</taxon>
        <taxon>Fungi</taxon>
        <taxon>Dikarya</taxon>
        <taxon>Ascomycota</taxon>
        <taxon>Pezizomycotina</taxon>
        <taxon>Eurotiomycetes</taxon>
        <taxon>Eurotiomycetidae</taxon>
        <taxon>Eurotiales</taxon>
        <taxon>Aspergillaceae</taxon>
        <taxon>Aspergillus</taxon>
        <taxon>Aspergillus subgen. Nidulantes</taxon>
    </lineage>
</organism>
<dbReference type="Pfam" id="PF00664">
    <property type="entry name" value="ABC_membrane"/>
    <property type="match status" value="2"/>
</dbReference>
<accession>A0A3D8QZV1</accession>
<dbReference type="CDD" id="cd18580">
    <property type="entry name" value="ABC_6TM_ABCC_D2"/>
    <property type="match status" value="1"/>
</dbReference>
<dbReference type="FunFam" id="1.20.1560.10:FF:000055">
    <property type="entry name" value="ABC multidrug transporter (Eurofung)"/>
    <property type="match status" value="1"/>
</dbReference>
<evidence type="ECO:0000256" key="12">
    <source>
        <dbReference type="SAM" id="Phobius"/>
    </source>
</evidence>
<comment type="similarity">
    <text evidence="2">Belongs to the ABC transporter superfamily. ABCC family. Conjugate transporter (TC 3.A.1.208) subfamily.</text>
</comment>
<dbReference type="InterPro" id="IPR036640">
    <property type="entry name" value="ABC1_TM_sf"/>
</dbReference>
<feature type="domain" description="ABC transporter" evidence="13">
    <location>
        <begin position="1233"/>
        <end position="1464"/>
    </location>
</feature>
<dbReference type="CDD" id="cd03244">
    <property type="entry name" value="ABCC_MRP_domain2"/>
    <property type="match status" value="1"/>
</dbReference>
<dbReference type="GO" id="GO:0016887">
    <property type="term" value="F:ATP hydrolysis activity"/>
    <property type="evidence" value="ECO:0007669"/>
    <property type="project" value="InterPro"/>
</dbReference>
<dbReference type="PROSITE" id="PS50929">
    <property type="entry name" value="ABC_TM1F"/>
    <property type="match status" value="2"/>
</dbReference>
<gene>
    <name evidence="15" type="ORF">DSM5745_09084</name>
</gene>
<evidence type="ECO:0000256" key="5">
    <source>
        <dbReference type="ARBA" id="ARBA00022692"/>
    </source>
</evidence>
<evidence type="ECO:0000256" key="8">
    <source>
        <dbReference type="ARBA" id="ARBA00022840"/>
    </source>
</evidence>
<keyword evidence="5 12" id="KW-0812">Transmembrane</keyword>
<feature type="transmembrane region" description="Helical" evidence="12">
    <location>
        <begin position="1137"/>
        <end position="1160"/>
    </location>
</feature>
<dbReference type="FunFam" id="1.20.1560.10:FF:000066">
    <property type="entry name" value="ABC multidrug transporter (Eurofung)"/>
    <property type="match status" value="1"/>
</dbReference>
<dbReference type="PROSITE" id="PS00211">
    <property type="entry name" value="ABC_TRANSPORTER_1"/>
    <property type="match status" value="2"/>
</dbReference>
<dbReference type="CDD" id="cd18579">
    <property type="entry name" value="ABC_6TM_ABCC_D1"/>
    <property type="match status" value="1"/>
</dbReference>
<evidence type="ECO:0000313" key="16">
    <source>
        <dbReference type="Proteomes" id="UP000256690"/>
    </source>
</evidence>
<feature type="transmembrane region" description="Helical" evidence="12">
    <location>
        <begin position="551"/>
        <end position="576"/>
    </location>
</feature>
<reference evidence="15 16" key="1">
    <citation type="journal article" date="2018" name="IMA Fungus">
        <title>IMA Genome-F 9: Draft genome sequence of Annulohypoxylon stygium, Aspergillus mulundensis, Berkeleyomyces basicola (syn. Thielaviopsis basicola), Ceratocystis smalleyi, two Cercospora beticola strains, Coleophoma cylindrospora, Fusarium fracticaudum, Phialophora cf. hyalina, and Morchella septimelata.</title>
        <authorList>
            <person name="Wingfield B.D."/>
            <person name="Bills G.F."/>
            <person name="Dong Y."/>
            <person name="Huang W."/>
            <person name="Nel W.J."/>
            <person name="Swalarsk-Parry B.S."/>
            <person name="Vaghefi N."/>
            <person name="Wilken P.M."/>
            <person name="An Z."/>
            <person name="de Beer Z.W."/>
            <person name="De Vos L."/>
            <person name="Chen L."/>
            <person name="Duong T.A."/>
            <person name="Gao Y."/>
            <person name="Hammerbacher A."/>
            <person name="Kikkert J.R."/>
            <person name="Li Y."/>
            <person name="Li H."/>
            <person name="Li K."/>
            <person name="Li Q."/>
            <person name="Liu X."/>
            <person name="Ma X."/>
            <person name="Naidoo K."/>
            <person name="Pethybridge S.J."/>
            <person name="Sun J."/>
            <person name="Steenkamp E.T."/>
            <person name="van der Nest M.A."/>
            <person name="van Wyk S."/>
            <person name="Wingfield M.J."/>
            <person name="Xiong C."/>
            <person name="Yue Q."/>
            <person name="Zhang X."/>
        </authorList>
    </citation>
    <scope>NUCLEOTIDE SEQUENCE [LARGE SCALE GENOMIC DNA]</scope>
    <source>
        <strain evidence="15 16">DSM 5745</strain>
    </source>
</reference>
<name>A0A3D8QZV1_9EURO</name>
<sequence length="1472" mass="160491">MCSIGVEDVFGPTVASTCRNGFDFTLLFEEAFFVIAPCSLLLLSLPFLLYRLRGQRFQGSSGLSLYIKLSSHLLSTAIKLALLILLVVPSLEIPKTRATVAAAAISIAASLAALALSYRQHRRSPRPSTLLTLFLGSCIPLDAVRARTIYAVQPRTYFIVFVVGLACDSAKFILECLEKTGSGDANPLPGEATGNVFNRNFYWWLNPLLLRGFREVLAVEKLAAIDDRVNSESDAERFARKWDAGMQATIRIPIFQSIADELRTVVREKSPPSLILLLLTHHRSAFLAAVLPRLALTGFTFAQPFLLTRIIAYISEPATALTTSYGTGLILATVLIYLGLAITRATSQHKTYRLITMTRGSLVPLMYSQTLRLDISFVRDSAALTLMSVDIERVASGLRNLHEVWASPVDVALALWLLTRQLGVAAVAPAGVFVICSVLGLGVASTMGARQRRWLEAIQERVQVTSDMLKSMKEIRLGGLQGPMASKLEGLRTVEISQSRPFKKALVAIVTLSFTTAASGPLLAFTMYTLLAIRNGTPVLNYDKAYTSLSLLALLQTPMALILDAIAGVVTAIGALQRIGEYLSRSTSDVPGLPDVRPGEDKQATSTESTSTVAVDAMDLEKPKIPETGTDTGAIIRLANFSAGWSPVDQKPFILKNLTLDIPPHSTTFILGPVASGKSTLLHAILRETPYTEGTLHVSPHITRIAFCAQTPWISNDTIRANILGTNLFVQAWYDRVVEAVALREDIRAFEHGDQTVVGGGGVSLSGGQRARLGIARAVYAKEKLLLLDDVFSGLDAKTEERVFHNLFGWNGLLKETGTTAVLATNAVHRIAYADSIILLSSEGRRIHKEETAAEEIMLERPTDASIGKSEVSKATVEGARPASLIETPQGSERRTGDMTVYKYYIQAVHPWNAVIFIVTCALFVIGLSLPQFVVRWWLQTSDEYTVSHRAQYLGIYAALAGLAVLSLAVSAWQLTERMLARASTHFHSTLLSTILRAPLSLFSTTDTGTIINRFAQDLQLADMELPLALFNTTVELLQCIAQLIIIAVASKYIGIALPALLLVFWLVQKFYLRTARQLRLLDIEAKAPLFSRFLEILSGLVTIRAFGWQADFEARNRAAFDASQKPFYLLFCVQRWLNLVLDLVVAGIAVMVVAVGVRVRDGVDAGFLGIALVNIVQFSISIKALLSNWTQLEISIGAVARIRSFARDTDSMAQEQGGDGELSPSWPERGHIEFRHVTASYEGSAQSVIRDLNLTIEHGQKIALCGRSGSGKSSLVSALFRMLDITQGSILIDGHDITSIPRETLATRLVCVTQTPYLLPGTIQTNIDPFNTSTPSALTQVLQQVHLWETVQALGGISATIRDDHLSLGQKQLLCLARAMVRTSCILILDEVTASVDGETDALVQGIIRTHFADRTVVTVAHRIETILDADLVAVLEEGVVVEVGSPGSLLEKEYSSFRGLHNASRGSLRV</sequence>
<proteinExistence type="inferred from homology"/>
<evidence type="ECO:0000256" key="3">
    <source>
        <dbReference type="ARBA" id="ARBA00022448"/>
    </source>
</evidence>
<dbReference type="GO" id="GO:0140359">
    <property type="term" value="F:ABC-type transporter activity"/>
    <property type="evidence" value="ECO:0007669"/>
    <property type="project" value="InterPro"/>
</dbReference>
<dbReference type="InterPro" id="IPR003593">
    <property type="entry name" value="AAA+_ATPase"/>
</dbReference>
<feature type="transmembrane region" description="Helical" evidence="12">
    <location>
        <begin position="97"/>
        <end position="118"/>
    </location>
</feature>
<feature type="domain" description="ABC transmembrane type-1" evidence="14">
    <location>
        <begin position="294"/>
        <end position="571"/>
    </location>
</feature>
<protein>
    <submittedName>
        <fullName evidence="15">Metal resistance protein YCF1</fullName>
    </submittedName>
</protein>
<feature type="transmembrane region" description="Helical" evidence="12">
    <location>
        <begin position="954"/>
        <end position="973"/>
    </location>
</feature>
<dbReference type="InterPro" id="IPR044746">
    <property type="entry name" value="ABCC_6TM_D1"/>
</dbReference>
<evidence type="ECO:0000313" key="15">
    <source>
        <dbReference type="EMBL" id="RDW67218.1"/>
    </source>
</evidence>
<dbReference type="InterPro" id="IPR027417">
    <property type="entry name" value="P-loop_NTPase"/>
</dbReference>
<feature type="transmembrane region" description="Helical" evidence="12">
    <location>
        <begin position="912"/>
        <end position="934"/>
    </location>
</feature>
<evidence type="ECO:0000259" key="14">
    <source>
        <dbReference type="PROSITE" id="PS50929"/>
    </source>
</evidence>
<keyword evidence="6" id="KW-0677">Repeat</keyword>
<dbReference type="InterPro" id="IPR003439">
    <property type="entry name" value="ABC_transporter-like_ATP-bd"/>
</dbReference>
<evidence type="ECO:0000256" key="11">
    <source>
        <dbReference type="SAM" id="MobiDB-lite"/>
    </source>
</evidence>
<dbReference type="PROSITE" id="PS50893">
    <property type="entry name" value="ABC_TRANSPORTER_2"/>
    <property type="match status" value="2"/>
</dbReference>
<keyword evidence="16" id="KW-1185">Reference proteome</keyword>
<evidence type="ECO:0000256" key="7">
    <source>
        <dbReference type="ARBA" id="ARBA00022741"/>
    </source>
</evidence>
<dbReference type="EMBL" id="PVWQ01000012">
    <property type="protein sequence ID" value="RDW67218.1"/>
    <property type="molecule type" value="Genomic_DNA"/>
</dbReference>
<comment type="subcellular location">
    <subcellularLocation>
        <location evidence="1">Cell membrane</location>
        <topology evidence="1">Multi-pass membrane protein</topology>
    </subcellularLocation>
</comment>
<feature type="transmembrane region" description="Helical" evidence="12">
    <location>
        <begin position="1053"/>
        <end position="1073"/>
    </location>
</feature>
<feature type="transmembrane region" description="Helical" evidence="12">
    <location>
        <begin position="505"/>
        <end position="531"/>
    </location>
</feature>
<dbReference type="Gene3D" id="1.20.1560.10">
    <property type="entry name" value="ABC transporter type 1, transmembrane domain"/>
    <property type="match status" value="2"/>
</dbReference>
<dbReference type="Pfam" id="PF00005">
    <property type="entry name" value="ABC_tran"/>
    <property type="match status" value="2"/>
</dbReference>
<dbReference type="GeneID" id="38119454"/>
<feature type="domain" description="ABC transporter" evidence="13">
    <location>
        <begin position="636"/>
        <end position="867"/>
    </location>
</feature>
<keyword evidence="7" id="KW-0547">Nucleotide-binding</keyword>
<dbReference type="SUPFAM" id="SSF52540">
    <property type="entry name" value="P-loop containing nucleoside triphosphate hydrolases"/>
    <property type="match status" value="2"/>
</dbReference>
<dbReference type="GO" id="GO:0005524">
    <property type="term" value="F:ATP binding"/>
    <property type="evidence" value="ECO:0007669"/>
    <property type="project" value="UniProtKB-KW"/>
</dbReference>
<dbReference type="InterPro" id="IPR011527">
    <property type="entry name" value="ABC1_TM_dom"/>
</dbReference>
<dbReference type="PANTHER" id="PTHR24223">
    <property type="entry name" value="ATP-BINDING CASSETTE SUB-FAMILY C"/>
    <property type="match status" value="1"/>
</dbReference>
<keyword evidence="10 12" id="KW-0472">Membrane</keyword>
<comment type="caution">
    <text evidence="15">The sequence shown here is derived from an EMBL/GenBank/DDBJ whole genome shotgun (WGS) entry which is preliminary data.</text>
</comment>
<evidence type="ECO:0000256" key="4">
    <source>
        <dbReference type="ARBA" id="ARBA00022475"/>
    </source>
</evidence>
<evidence type="ECO:0000256" key="10">
    <source>
        <dbReference type="ARBA" id="ARBA00023136"/>
    </source>
</evidence>
<dbReference type="InterPro" id="IPR050173">
    <property type="entry name" value="ABC_transporter_C-like"/>
</dbReference>
<evidence type="ECO:0000256" key="1">
    <source>
        <dbReference type="ARBA" id="ARBA00004651"/>
    </source>
</evidence>
<evidence type="ECO:0000259" key="13">
    <source>
        <dbReference type="PROSITE" id="PS50893"/>
    </source>
</evidence>